<dbReference type="VEuPathDB" id="FungiDB:FUN_007079"/>
<reference evidence="2 3" key="2">
    <citation type="submission" date="2017-10" db="EMBL/GenBank/DDBJ databases">
        <title>Extensive intraspecific genome diversity in a model arbuscular mycorrhizal fungus.</title>
        <authorList>
            <person name="Chen E.C.H."/>
            <person name="Morin E."/>
            <person name="Baudet D."/>
            <person name="Noel J."/>
            <person name="Ndikumana S."/>
            <person name="Charron P."/>
            <person name="St-Onge C."/>
            <person name="Giorgi J."/>
            <person name="Grigoriev I.V."/>
            <person name="Roux C."/>
            <person name="Martin F.M."/>
            <person name="Corradi N."/>
        </authorList>
    </citation>
    <scope>NUCLEOTIDE SEQUENCE [LARGE SCALE GENOMIC DNA]</scope>
    <source>
        <strain evidence="2 3">C2</strain>
    </source>
</reference>
<evidence type="ECO:0000313" key="3">
    <source>
        <dbReference type="Proteomes" id="UP000233469"/>
    </source>
</evidence>
<dbReference type="VEuPathDB" id="FungiDB:RhiirFUN_010596"/>
<comment type="caution">
    <text evidence="2">The sequence shown here is derived from an EMBL/GenBank/DDBJ whole genome shotgun (WGS) entry which is preliminary data.</text>
</comment>
<feature type="coiled-coil region" evidence="1">
    <location>
        <begin position="146"/>
        <end position="173"/>
    </location>
</feature>
<name>A0A2N1MCR1_9GLOM</name>
<dbReference type="VEuPathDB" id="FungiDB:FUN_006639"/>
<dbReference type="AlphaFoldDB" id="A0A2N1MCR1"/>
<dbReference type="VEuPathDB" id="FungiDB:RhiirA1_532540"/>
<evidence type="ECO:0000256" key="1">
    <source>
        <dbReference type="SAM" id="Coils"/>
    </source>
</evidence>
<dbReference type="VEuPathDB" id="FungiDB:RhiirFUN_009655"/>
<organism evidence="2 3">
    <name type="scientific">Rhizophagus irregularis</name>
    <dbReference type="NCBI Taxonomy" id="588596"/>
    <lineage>
        <taxon>Eukaryota</taxon>
        <taxon>Fungi</taxon>
        <taxon>Fungi incertae sedis</taxon>
        <taxon>Mucoromycota</taxon>
        <taxon>Glomeromycotina</taxon>
        <taxon>Glomeromycetes</taxon>
        <taxon>Glomerales</taxon>
        <taxon>Glomeraceae</taxon>
        <taxon>Rhizophagus</taxon>
    </lineage>
</organism>
<proteinExistence type="predicted"/>
<gene>
    <name evidence="2" type="ORF">RhiirC2_871270</name>
</gene>
<accession>A0A2N1MCR1</accession>
<dbReference type="VEuPathDB" id="FungiDB:RhiirA1_542968"/>
<evidence type="ECO:0000313" key="2">
    <source>
        <dbReference type="EMBL" id="PKK59420.1"/>
    </source>
</evidence>
<keyword evidence="1" id="KW-0175">Coiled coil</keyword>
<sequence>MLINKGVDEMLEFFSSICENSMCYENELKKLHSNALFLKIKIFLNDLLIMGDNKDAEMRLHMDQTAIFYFSKVYFDEKEIKNILNFPTASGLSISKLFELSLYQKTDLCSSHDLAPLVQEIFGIRKGFQKEKGFTKAFKKFEKDWRKKYKKRSAELKRRNAEFLRANKEYDKRRDAENAKLRARIKEMESEFGDRIMKVEQKQTLQSTLTANDNSSNNSSPRFNLVAVSEVITVPTNSAKHLNSKSLEEKDMDSFLLEAHKKIVSSEIKQHNKEKKFLRESAKNQVHSKLSRDKKTVTNAKNTNIRFLHFLDGLNRRVEISTAEFSSLWARIFEWIQSVLRDT</sequence>
<reference evidence="2 3" key="1">
    <citation type="submission" date="2016-04" db="EMBL/GenBank/DDBJ databases">
        <title>Genome analyses suggest a sexual origin of heterokaryosis in a supposedly ancient asexual fungus.</title>
        <authorList>
            <person name="Ropars J."/>
            <person name="Sedzielewska K."/>
            <person name="Noel J."/>
            <person name="Charron P."/>
            <person name="Farinelli L."/>
            <person name="Marton T."/>
            <person name="Kruger M."/>
            <person name="Pelin A."/>
            <person name="Brachmann A."/>
            <person name="Corradi N."/>
        </authorList>
    </citation>
    <scope>NUCLEOTIDE SEQUENCE [LARGE SCALE GENOMIC DNA]</scope>
    <source>
        <strain evidence="2 3">C2</strain>
    </source>
</reference>
<dbReference type="EMBL" id="LLXL01003057">
    <property type="protein sequence ID" value="PKK59420.1"/>
    <property type="molecule type" value="Genomic_DNA"/>
</dbReference>
<protein>
    <submittedName>
        <fullName evidence="2">Uncharacterized protein</fullName>
    </submittedName>
</protein>
<dbReference type="Proteomes" id="UP000233469">
    <property type="component" value="Unassembled WGS sequence"/>
</dbReference>